<protein>
    <submittedName>
        <fullName evidence="1">Uncharacterized protein</fullName>
    </submittedName>
</protein>
<dbReference type="AlphaFoldDB" id="A0AAN9Q8W3"/>
<sequence>MQEVRTQYMEFAVGIRMNFQNCHLWDSNPTPFMMKTCSARDPENTTKSLVLRHRIGFCMASCLASFGTNQPNPSTRFHRNPSSVCSSPFSSCMIPLTPDTHGD</sequence>
<evidence type="ECO:0000313" key="2">
    <source>
        <dbReference type="Proteomes" id="UP001367508"/>
    </source>
</evidence>
<dbReference type="EMBL" id="JAYMYQ010000005">
    <property type="protein sequence ID" value="KAK7329240.1"/>
    <property type="molecule type" value="Genomic_DNA"/>
</dbReference>
<reference evidence="1 2" key="1">
    <citation type="submission" date="2024-01" db="EMBL/GenBank/DDBJ databases">
        <title>The genomes of 5 underutilized Papilionoideae crops provide insights into root nodulation and disease resistanc.</title>
        <authorList>
            <person name="Jiang F."/>
        </authorList>
    </citation>
    <scope>NUCLEOTIDE SEQUENCE [LARGE SCALE GENOMIC DNA]</scope>
    <source>
        <strain evidence="1">LVBAO_FW01</strain>
        <tissue evidence="1">Leaves</tissue>
    </source>
</reference>
<dbReference type="Proteomes" id="UP001367508">
    <property type="component" value="Unassembled WGS sequence"/>
</dbReference>
<accession>A0AAN9Q8W3</accession>
<keyword evidence="2" id="KW-1185">Reference proteome</keyword>
<organism evidence="1 2">
    <name type="scientific">Canavalia gladiata</name>
    <name type="common">Sword bean</name>
    <name type="synonym">Dolichos gladiatus</name>
    <dbReference type="NCBI Taxonomy" id="3824"/>
    <lineage>
        <taxon>Eukaryota</taxon>
        <taxon>Viridiplantae</taxon>
        <taxon>Streptophyta</taxon>
        <taxon>Embryophyta</taxon>
        <taxon>Tracheophyta</taxon>
        <taxon>Spermatophyta</taxon>
        <taxon>Magnoliopsida</taxon>
        <taxon>eudicotyledons</taxon>
        <taxon>Gunneridae</taxon>
        <taxon>Pentapetalae</taxon>
        <taxon>rosids</taxon>
        <taxon>fabids</taxon>
        <taxon>Fabales</taxon>
        <taxon>Fabaceae</taxon>
        <taxon>Papilionoideae</taxon>
        <taxon>50 kb inversion clade</taxon>
        <taxon>NPAAA clade</taxon>
        <taxon>indigoferoid/millettioid clade</taxon>
        <taxon>Phaseoleae</taxon>
        <taxon>Canavalia</taxon>
    </lineage>
</organism>
<name>A0AAN9Q8W3_CANGL</name>
<evidence type="ECO:0000313" key="1">
    <source>
        <dbReference type="EMBL" id="KAK7329240.1"/>
    </source>
</evidence>
<comment type="caution">
    <text evidence="1">The sequence shown here is derived from an EMBL/GenBank/DDBJ whole genome shotgun (WGS) entry which is preliminary data.</text>
</comment>
<proteinExistence type="predicted"/>
<gene>
    <name evidence="1" type="ORF">VNO77_23392</name>
</gene>